<dbReference type="GO" id="GO:0003700">
    <property type="term" value="F:DNA-binding transcription factor activity"/>
    <property type="evidence" value="ECO:0007669"/>
    <property type="project" value="InterPro"/>
</dbReference>
<dbReference type="PANTHER" id="PTHR47756:SF2">
    <property type="entry name" value="BLL6612 PROTEIN"/>
    <property type="match status" value="1"/>
</dbReference>
<protein>
    <submittedName>
        <fullName evidence="3">RNA polymerase sigma-70 factor, ECF subfamily</fullName>
    </submittedName>
</protein>
<organism evidence="3 4">
    <name type="scientific">Dyadobacter psychrophilus</name>
    <dbReference type="NCBI Taxonomy" id="651661"/>
    <lineage>
        <taxon>Bacteria</taxon>
        <taxon>Pseudomonadati</taxon>
        <taxon>Bacteroidota</taxon>
        <taxon>Cytophagia</taxon>
        <taxon>Cytophagales</taxon>
        <taxon>Spirosomataceae</taxon>
        <taxon>Dyadobacter</taxon>
    </lineage>
</organism>
<dbReference type="Pfam" id="PF04542">
    <property type="entry name" value="Sigma70_r2"/>
    <property type="match status" value="1"/>
</dbReference>
<dbReference type="InterPro" id="IPR013325">
    <property type="entry name" value="RNA_pol_sigma_r2"/>
</dbReference>
<dbReference type="SUPFAM" id="SSF88946">
    <property type="entry name" value="Sigma2 domain of RNA polymerase sigma factors"/>
    <property type="match status" value="1"/>
</dbReference>
<dbReference type="NCBIfam" id="TIGR02937">
    <property type="entry name" value="sigma70-ECF"/>
    <property type="match status" value="1"/>
</dbReference>
<feature type="domain" description="DUF6596" evidence="2">
    <location>
        <begin position="154"/>
        <end position="248"/>
    </location>
</feature>
<dbReference type="InterPro" id="IPR046531">
    <property type="entry name" value="DUF6596"/>
</dbReference>
<accession>A0A1T5E9Y7</accession>
<dbReference type="InterPro" id="IPR013324">
    <property type="entry name" value="RNA_pol_sigma_r3/r4-like"/>
</dbReference>
<dbReference type="Gene3D" id="1.10.1740.10">
    <property type="match status" value="1"/>
</dbReference>
<dbReference type="STRING" id="651661.SAMN05660293_02246"/>
<dbReference type="InterPro" id="IPR007627">
    <property type="entry name" value="RNA_pol_sigma70_r2"/>
</dbReference>
<dbReference type="SUPFAM" id="SSF88659">
    <property type="entry name" value="Sigma3 and sigma4 domains of RNA polymerase sigma factors"/>
    <property type="match status" value="1"/>
</dbReference>
<reference evidence="4" key="1">
    <citation type="submission" date="2017-02" db="EMBL/GenBank/DDBJ databases">
        <authorList>
            <person name="Varghese N."/>
            <person name="Submissions S."/>
        </authorList>
    </citation>
    <scope>NUCLEOTIDE SEQUENCE [LARGE SCALE GENOMIC DNA]</scope>
    <source>
        <strain evidence="4">DSM 22270</strain>
    </source>
</reference>
<dbReference type="AlphaFoldDB" id="A0A1T5E9Y7"/>
<evidence type="ECO:0000313" key="4">
    <source>
        <dbReference type="Proteomes" id="UP000190897"/>
    </source>
</evidence>
<feature type="domain" description="RNA polymerase sigma-70 region 2" evidence="1">
    <location>
        <begin position="12"/>
        <end position="56"/>
    </location>
</feature>
<dbReference type="EMBL" id="FUZA01000002">
    <property type="protein sequence ID" value="SKB80535.1"/>
    <property type="molecule type" value="Genomic_DNA"/>
</dbReference>
<dbReference type="GO" id="GO:0006352">
    <property type="term" value="P:DNA-templated transcription initiation"/>
    <property type="evidence" value="ECO:0007669"/>
    <property type="project" value="InterPro"/>
</dbReference>
<dbReference type="Pfam" id="PF20239">
    <property type="entry name" value="DUF6596"/>
    <property type="match status" value="1"/>
</dbReference>
<dbReference type="Proteomes" id="UP000190897">
    <property type="component" value="Unassembled WGS sequence"/>
</dbReference>
<proteinExistence type="predicted"/>
<evidence type="ECO:0000313" key="3">
    <source>
        <dbReference type="EMBL" id="SKB80535.1"/>
    </source>
</evidence>
<name>A0A1T5E9Y7_9BACT</name>
<evidence type="ECO:0000259" key="1">
    <source>
        <dbReference type="Pfam" id="PF04542"/>
    </source>
</evidence>
<dbReference type="PANTHER" id="PTHR47756">
    <property type="entry name" value="BLL6612 PROTEIN-RELATED"/>
    <property type="match status" value="1"/>
</dbReference>
<keyword evidence="4" id="KW-1185">Reference proteome</keyword>
<sequence>MYHTGIKELAVSEDIVQEAFAIASKSWQTNVPDQPEAWLYKTIRNLAYNFLKKDKRHQAIEKDYMAEEVQQTDDKDLLRVLFACLQPAFPPKVQLVIVLRYVCGLRVKRIAALMASGEEGIAKIIYRWRAQHAVENGLLAEKSTEPDAQKVRMALKILYVMFTEGYQLAADGNLTDESLCEDALSLLQEIEKTGISANGDVKALYALLLYNLARAGSRTNQGNELLTLAEQDRTVWNKEMIAVASHYLLLSQKESAQPSAYQLEAIIAFKHTTAPTYAETDWKGIAALYERLVAINPSPFIKMGRAAALYFGGNEIAATAILTQLISNPFFQTYHLLHCFWAKIYAGRGDSTNALASYKKALICPINAFEKKFIEKEMQRLVAKPNPS</sequence>
<evidence type="ECO:0000259" key="2">
    <source>
        <dbReference type="Pfam" id="PF20239"/>
    </source>
</evidence>
<dbReference type="InterPro" id="IPR014284">
    <property type="entry name" value="RNA_pol_sigma-70_dom"/>
</dbReference>
<gene>
    <name evidence="3" type="ORF">SAMN05660293_02246</name>
</gene>